<evidence type="ECO:0000256" key="14">
    <source>
        <dbReference type="SAM" id="MobiDB-lite"/>
    </source>
</evidence>
<proteinExistence type="inferred from homology"/>
<keyword evidence="7" id="KW-0967">Endosome</keyword>
<feature type="region of interest" description="Disordered" evidence="14">
    <location>
        <begin position="208"/>
        <end position="233"/>
    </location>
</feature>
<dbReference type="GO" id="GO:0032801">
    <property type="term" value="P:receptor catabolic process"/>
    <property type="evidence" value="ECO:0007669"/>
    <property type="project" value="TreeGrafter"/>
</dbReference>
<dbReference type="InterPro" id="IPR018798">
    <property type="entry name" value="MVB12A/B"/>
</dbReference>
<dbReference type="GO" id="GO:0015031">
    <property type="term" value="P:protein transport"/>
    <property type="evidence" value="ECO:0007669"/>
    <property type="project" value="UniProtKB-KW"/>
</dbReference>
<keyword evidence="18" id="KW-1185">Reference proteome</keyword>
<dbReference type="PROSITE" id="PS51498">
    <property type="entry name" value="MABP"/>
    <property type="match status" value="1"/>
</dbReference>
<evidence type="ECO:0000256" key="10">
    <source>
        <dbReference type="ARBA" id="ARBA00023136"/>
    </source>
</evidence>
<evidence type="ECO:0000256" key="5">
    <source>
        <dbReference type="ARBA" id="ARBA00022448"/>
    </source>
</evidence>
<comment type="function">
    <text evidence="13">Component of the ESCRT-I complex, a regulator of vesicular trafficking process. Required for the sorting of endocytic ubiquitinated cargos into multivesicular bodies.</text>
</comment>
<evidence type="ECO:0000256" key="7">
    <source>
        <dbReference type="ARBA" id="ARBA00022753"/>
    </source>
</evidence>
<dbReference type="InterPro" id="IPR040335">
    <property type="entry name" value="MVB12A"/>
</dbReference>
<evidence type="ECO:0000256" key="3">
    <source>
        <dbReference type="ARBA" id="ARBA00010432"/>
    </source>
</evidence>
<evidence type="ECO:0000259" key="16">
    <source>
        <dbReference type="PROSITE" id="PS51498"/>
    </source>
</evidence>
<dbReference type="AlphaFoldDB" id="A0AAN7PJ04"/>
<evidence type="ECO:0000256" key="11">
    <source>
        <dbReference type="ARBA" id="ARBA00033002"/>
    </source>
</evidence>
<keyword evidence="5" id="KW-0813">Transport</keyword>
<dbReference type="Gene3D" id="2.100.10.50">
    <property type="match status" value="1"/>
</dbReference>
<dbReference type="GO" id="GO:0017124">
    <property type="term" value="F:SH3 domain binding"/>
    <property type="evidence" value="ECO:0007669"/>
    <property type="project" value="UniProtKB-KW"/>
</dbReference>
<dbReference type="GO" id="GO:0000813">
    <property type="term" value="C:ESCRT I complex"/>
    <property type="evidence" value="ECO:0007669"/>
    <property type="project" value="InterPro"/>
</dbReference>
<feature type="region of interest" description="Disordered" evidence="14">
    <location>
        <begin position="166"/>
        <end position="187"/>
    </location>
</feature>
<dbReference type="GO" id="GO:0042058">
    <property type="term" value="P:regulation of epidermal growth factor receptor signaling pathway"/>
    <property type="evidence" value="ECO:0007669"/>
    <property type="project" value="TreeGrafter"/>
</dbReference>
<evidence type="ECO:0000256" key="8">
    <source>
        <dbReference type="ARBA" id="ARBA00022927"/>
    </source>
</evidence>
<sequence length="286" mass="32202">MSKKQNRILNTLSISLPDDRPITGIQIVESVDKCPVGFTVISRTYDQDQDADLWREGSFLKRKTERYLCLSKTQGLSGYVVKEIIIVNDKIPPEGYCLLNRTVDTEQRAWRKKQLCYRLAPRKSAILAVTDIIICSRLKKAPEGFTLAGEINGVIVCYKMGNVQDTESHGENGNKPPERPPRPTVPFSPMYPTIDNEEHDYEILNPDYNRPARPAPVRPAPTTPAASGPAHTLSSTHHALAGVPFIINPKFMNSTSADKMQIPMIKARTMQQLLKDYSYDFSVERQ</sequence>
<feature type="compositionally biased region" description="Basic and acidic residues" evidence="14">
    <location>
        <begin position="166"/>
        <end position="181"/>
    </location>
</feature>
<keyword evidence="10" id="KW-0472">Membrane</keyword>
<gene>
    <name evidence="17" type="ORF">RN001_006755</name>
</gene>
<feature type="compositionally biased region" description="Pro residues" evidence="14">
    <location>
        <begin position="213"/>
        <end position="222"/>
    </location>
</feature>
<dbReference type="InterPro" id="IPR023341">
    <property type="entry name" value="MABP"/>
</dbReference>
<evidence type="ECO:0000256" key="2">
    <source>
        <dbReference type="ARBA" id="ARBA00004633"/>
    </source>
</evidence>
<name>A0AAN7PJ04_9COLE</name>
<evidence type="ECO:0000256" key="12">
    <source>
        <dbReference type="ARBA" id="ARBA00033024"/>
    </source>
</evidence>
<keyword evidence="8" id="KW-0653">Protein transport</keyword>
<evidence type="ECO:0000313" key="17">
    <source>
        <dbReference type="EMBL" id="KAK4883436.1"/>
    </source>
</evidence>
<dbReference type="InterPro" id="IPR023340">
    <property type="entry name" value="UMA"/>
</dbReference>
<evidence type="ECO:0000256" key="1">
    <source>
        <dbReference type="ARBA" id="ARBA00004496"/>
    </source>
</evidence>
<comment type="caution">
    <text evidence="17">The sequence shown here is derived from an EMBL/GenBank/DDBJ whole genome shotgun (WGS) entry which is preliminary data.</text>
</comment>
<comment type="subcellular location">
    <subcellularLocation>
        <location evidence="1">Cytoplasm</location>
    </subcellularLocation>
    <subcellularLocation>
        <location evidence="2">Late endosome membrane</location>
        <topology evidence="2">Peripheral membrane protein</topology>
    </subcellularLocation>
</comment>
<dbReference type="Pfam" id="PF10240">
    <property type="entry name" value="DUF2464"/>
    <property type="match status" value="1"/>
</dbReference>
<protein>
    <recommendedName>
        <fullName evidence="4">Multivesicular body subunit 12A</fullName>
    </recommendedName>
    <alternativeName>
        <fullName evidence="12">ESCRT-I complex subunit MVB12A</fullName>
    </alternativeName>
    <alternativeName>
        <fullName evidence="11">Protein FAM125A</fullName>
    </alternativeName>
</protein>
<feature type="domain" description="MABP" evidence="16">
    <location>
        <begin position="19"/>
        <end position="162"/>
    </location>
</feature>
<feature type="domain" description="UMA" evidence="15">
    <location>
        <begin position="240"/>
        <end position="286"/>
    </location>
</feature>
<dbReference type="Proteomes" id="UP001353858">
    <property type="component" value="Unassembled WGS sequence"/>
</dbReference>
<dbReference type="FunFam" id="2.100.10.50:FF:000002">
    <property type="entry name" value="Multivesicular body subunit 12B"/>
    <property type="match status" value="1"/>
</dbReference>
<reference evidence="18" key="1">
    <citation type="submission" date="2023-01" db="EMBL/GenBank/DDBJ databases">
        <title>Key to firefly adult light organ development and bioluminescence: homeobox transcription factors regulate luciferase expression and transportation to peroxisome.</title>
        <authorList>
            <person name="Fu X."/>
        </authorList>
    </citation>
    <scope>NUCLEOTIDE SEQUENCE [LARGE SCALE GENOMIC DNA]</scope>
</reference>
<evidence type="ECO:0000256" key="4">
    <source>
        <dbReference type="ARBA" id="ARBA00017653"/>
    </source>
</evidence>
<accession>A0AAN7PJ04</accession>
<comment type="similarity">
    <text evidence="3">Belongs to the MVB12 family.</text>
</comment>
<keyword evidence="6" id="KW-0963">Cytoplasm</keyword>
<dbReference type="GO" id="GO:0046755">
    <property type="term" value="P:viral budding"/>
    <property type="evidence" value="ECO:0007669"/>
    <property type="project" value="TreeGrafter"/>
</dbReference>
<feature type="compositionally biased region" description="Low complexity" evidence="14">
    <location>
        <begin position="223"/>
        <end position="232"/>
    </location>
</feature>
<evidence type="ECO:0000256" key="13">
    <source>
        <dbReference type="ARBA" id="ARBA00053101"/>
    </source>
</evidence>
<evidence type="ECO:0000313" key="18">
    <source>
        <dbReference type="Proteomes" id="UP001353858"/>
    </source>
</evidence>
<dbReference type="GO" id="GO:0005829">
    <property type="term" value="C:cytosol"/>
    <property type="evidence" value="ECO:0007669"/>
    <property type="project" value="TreeGrafter"/>
</dbReference>
<dbReference type="GO" id="GO:0032510">
    <property type="term" value="P:endosome to lysosome transport via multivesicular body sorting pathway"/>
    <property type="evidence" value="ECO:0007669"/>
    <property type="project" value="TreeGrafter"/>
</dbReference>
<dbReference type="GO" id="GO:0031902">
    <property type="term" value="C:late endosome membrane"/>
    <property type="evidence" value="ECO:0007669"/>
    <property type="project" value="UniProtKB-SubCell"/>
</dbReference>
<dbReference type="GO" id="GO:0019075">
    <property type="term" value="P:virus maturation"/>
    <property type="evidence" value="ECO:0007669"/>
    <property type="project" value="TreeGrafter"/>
</dbReference>
<evidence type="ECO:0000256" key="6">
    <source>
        <dbReference type="ARBA" id="ARBA00022490"/>
    </source>
</evidence>
<evidence type="ECO:0000256" key="9">
    <source>
        <dbReference type="ARBA" id="ARBA00023036"/>
    </source>
</evidence>
<dbReference type="PROSITE" id="PS51497">
    <property type="entry name" value="UMA"/>
    <property type="match status" value="1"/>
</dbReference>
<dbReference type="PANTHER" id="PTHR31612">
    <property type="entry name" value="MULTIVESICULAR BODY SUBUNIT 12A"/>
    <property type="match status" value="1"/>
</dbReference>
<dbReference type="EMBL" id="JARPUR010000002">
    <property type="protein sequence ID" value="KAK4883436.1"/>
    <property type="molecule type" value="Genomic_DNA"/>
</dbReference>
<evidence type="ECO:0000259" key="15">
    <source>
        <dbReference type="PROSITE" id="PS51497"/>
    </source>
</evidence>
<keyword evidence="9" id="KW-0729">SH3-binding</keyword>
<organism evidence="17 18">
    <name type="scientific">Aquatica leii</name>
    <dbReference type="NCBI Taxonomy" id="1421715"/>
    <lineage>
        <taxon>Eukaryota</taxon>
        <taxon>Metazoa</taxon>
        <taxon>Ecdysozoa</taxon>
        <taxon>Arthropoda</taxon>
        <taxon>Hexapoda</taxon>
        <taxon>Insecta</taxon>
        <taxon>Pterygota</taxon>
        <taxon>Neoptera</taxon>
        <taxon>Endopterygota</taxon>
        <taxon>Coleoptera</taxon>
        <taxon>Polyphaga</taxon>
        <taxon>Elateriformia</taxon>
        <taxon>Elateroidea</taxon>
        <taxon>Lampyridae</taxon>
        <taxon>Luciolinae</taxon>
        <taxon>Aquatica</taxon>
    </lineage>
</organism>
<dbReference type="PANTHER" id="PTHR31612:SF2">
    <property type="entry name" value="MULTIVESICULAR BODY SUBUNIT 12A"/>
    <property type="match status" value="1"/>
</dbReference>